<feature type="domain" description="Secretion system C-terminal sorting" evidence="1">
    <location>
        <begin position="449"/>
        <end position="521"/>
    </location>
</feature>
<comment type="caution">
    <text evidence="2">The sequence shown here is derived from an EMBL/GenBank/DDBJ whole genome shotgun (WGS) entry which is preliminary data.</text>
</comment>
<dbReference type="Pfam" id="PF18962">
    <property type="entry name" value="Por_Secre_tail"/>
    <property type="match status" value="1"/>
</dbReference>
<dbReference type="EMBL" id="SMFL01000012">
    <property type="protein sequence ID" value="TDE11291.1"/>
    <property type="molecule type" value="Genomic_DNA"/>
</dbReference>
<evidence type="ECO:0000313" key="3">
    <source>
        <dbReference type="Proteomes" id="UP000294850"/>
    </source>
</evidence>
<evidence type="ECO:0000313" key="2">
    <source>
        <dbReference type="EMBL" id="TDE11291.1"/>
    </source>
</evidence>
<dbReference type="AlphaFoldDB" id="A0A4R5DH92"/>
<accession>A0A4R5DH92</accession>
<protein>
    <submittedName>
        <fullName evidence="2">T9SS type A sorting domain-containing protein</fullName>
    </submittedName>
</protein>
<dbReference type="Proteomes" id="UP000294850">
    <property type="component" value="Unassembled WGS sequence"/>
</dbReference>
<reference evidence="2 3" key="1">
    <citation type="submission" date="2019-03" db="EMBL/GenBank/DDBJ databases">
        <title>Dyadobacter AR-3-6 sp. nov., isolated from arctic soil.</title>
        <authorList>
            <person name="Chaudhary D.K."/>
        </authorList>
    </citation>
    <scope>NUCLEOTIDE SEQUENCE [LARGE SCALE GENOMIC DNA]</scope>
    <source>
        <strain evidence="2 3">AR-3-6</strain>
    </source>
</reference>
<organism evidence="2 3">
    <name type="scientific">Dyadobacter psychrotolerans</name>
    <dbReference type="NCBI Taxonomy" id="2541721"/>
    <lineage>
        <taxon>Bacteria</taxon>
        <taxon>Pseudomonadati</taxon>
        <taxon>Bacteroidota</taxon>
        <taxon>Cytophagia</taxon>
        <taxon>Cytophagales</taxon>
        <taxon>Spirosomataceae</taxon>
        <taxon>Dyadobacter</taxon>
    </lineage>
</organism>
<keyword evidence="3" id="KW-1185">Reference proteome</keyword>
<dbReference type="NCBIfam" id="TIGR04183">
    <property type="entry name" value="Por_Secre_tail"/>
    <property type="match status" value="1"/>
</dbReference>
<evidence type="ECO:0000259" key="1">
    <source>
        <dbReference type="Pfam" id="PF18962"/>
    </source>
</evidence>
<dbReference type="OrthoDB" id="918746at2"/>
<gene>
    <name evidence="2" type="ORF">E0F88_25605</name>
</gene>
<sequence>MSSFINSNHHTLTIQNSIILNFSMKKHLIILQTILCIFIYAGASAQTFPVLPAPDYGTDHDAFINGTVTVDGSTQTPAGIVAILSRVVTSPSVSYVPVSYALTNTDGQFSLSGQSGVTYRVTYQYPTAGFTTLSGGTSANFVAATGVNTLSSGLVLTRKVNTITKCNVSPTDPTNWGGTILVEKPVAASNLTTLSTVTVFTSSYVVNPKIEISAGASASVYSKLDIGARIFIDGPELTPSHTLESTKKFAGARTSGPDQRIHINLGDKLTYYDISSAITQSTELDAVPTEYTDISATTVPFQVAANALTATENEGGNAGFVLSTNAAAGVCLVYTYTTNPLPVTLSSFTAKAKVSENTKTVALNWSTTSEVNSDLFNVERSSNTKDWKSVGSVTASVSSEVEKKYSFNDVQPASGVSYYRLKMIDKDATFAYSRIVKVQFEGNSELVTVYPNPVAEELFVKDADSETVKELSIFNAAGKSVYQTASISSDKGINVKNLASGMYIVKISRNDGTYKTQKIVIRK</sequence>
<dbReference type="InterPro" id="IPR026444">
    <property type="entry name" value="Secre_tail"/>
</dbReference>
<proteinExistence type="predicted"/>
<name>A0A4R5DH92_9BACT</name>